<dbReference type="Proteomes" id="UP000824469">
    <property type="component" value="Unassembled WGS sequence"/>
</dbReference>
<feature type="non-terminal residue" evidence="1">
    <location>
        <position position="1"/>
    </location>
</feature>
<evidence type="ECO:0000313" key="2">
    <source>
        <dbReference type="Proteomes" id="UP000824469"/>
    </source>
</evidence>
<name>A0AA38FZC1_TAXCH</name>
<accession>A0AA38FZC1</accession>
<comment type="caution">
    <text evidence="1">The sequence shown here is derived from an EMBL/GenBank/DDBJ whole genome shotgun (WGS) entry which is preliminary data.</text>
</comment>
<dbReference type="EMBL" id="JAHRHJ020000006">
    <property type="protein sequence ID" value="KAH9312133.1"/>
    <property type="molecule type" value="Genomic_DNA"/>
</dbReference>
<protein>
    <submittedName>
        <fullName evidence="1">Uncharacterized protein</fullName>
    </submittedName>
</protein>
<sequence>IHNFDPYKEMEEAELGFYCLHEENLPTPSLIKLENEDVNEVWKLFFVISRRKHGGGGGSILSSPK</sequence>
<dbReference type="AlphaFoldDB" id="A0AA38FZC1"/>
<evidence type="ECO:0000313" key="1">
    <source>
        <dbReference type="EMBL" id="KAH9312133.1"/>
    </source>
</evidence>
<gene>
    <name evidence="1" type="ORF">KI387_027168</name>
</gene>
<reference evidence="1 2" key="1">
    <citation type="journal article" date="2021" name="Nat. Plants">
        <title>The Taxus genome provides insights into paclitaxel biosynthesis.</title>
        <authorList>
            <person name="Xiong X."/>
            <person name="Gou J."/>
            <person name="Liao Q."/>
            <person name="Li Y."/>
            <person name="Zhou Q."/>
            <person name="Bi G."/>
            <person name="Li C."/>
            <person name="Du R."/>
            <person name="Wang X."/>
            <person name="Sun T."/>
            <person name="Guo L."/>
            <person name="Liang H."/>
            <person name="Lu P."/>
            <person name="Wu Y."/>
            <person name="Zhang Z."/>
            <person name="Ro D.K."/>
            <person name="Shang Y."/>
            <person name="Huang S."/>
            <person name="Yan J."/>
        </authorList>
    </citation>
    <scope>NUCLEOTIDE SEQUENCE [LARGE SCALE GENOMIC DNA]</scope>
    <source>
        <strain evidence="1">Ta-2019</strain>
    </source>
</reference>
<feature type="non-terminal residue" evidence="1">
    <location>
        <position position="65"/>
    </location>
</feature>
<organism evidence="1 2">
    <name type="scientific">Taxus chinensis</name>
    <name type="common">Chinese yew</name>
    <name type="synonym">Taxus wallichiana var. chinensis</name>
    <dbReference type="NCBI Taxonomy" id="29808"/>
    <lineage>
        <taxon>Eukaryota</taxon>
        <taxon>Viridiplantae</taxon>
        <taxon>Streptophyta</taxon>
        <taxon>Embryophyta</taxon>
        <taxon>Tracheophyta</taxon>
        <taxon>Spermatophyta</taxon>
        <taxon>Pinopsida</taxon>
        <taxon>Pinidae</taxon>
        <taxon>Conifers II</taxon>
        <taxon>Cupressales</taxon>
        <taxon>Taxaceae</taxon>
        <taxon>Taxus</taxon>
    </lineage>
</organism>
<proteinExistence type="predicted"/>
<keyword evidence="2" id="KW-1185">Reference proteome</keyword>